<dbReference type="RefSeq" id="XP_007604214.1">
    <property type="nucleotide sequence ID" value="XM_007604152.1"/>
</dbReference>
<dbReference type="EMBL" id="JH370134">
    <property type="protein sequence ID" value="ELA42122.1"/>
    <property type="molecule type" value="Genomic_DNA"/>
</dbReference>
<proteinExistence type="predicted"/>
<dbReference type="VEuPathDB" id="MicrosporidiaDB:VICG_00763"/>
<accession>L2GP98</accession>
<evidence type="ECO:0000256" key="2">
    <source>
        <dbReference type="ARBA" id="ARBA00023163"/>
    </source>
</evidence>
<keyword evidence="4" id="KW-1185">Reference proteome</keyword>
<evidence type="ECO:0000313" key="4">
    <source>
        <dbReference type="Proteomes" id="UP000011082"/>
    </source>
</evidence>
<protein>
    <submittedName>
        <fullName evidence="3">Uncharacterized protein</fullName>
    </submittedName>
</protein>
<name>L2GP98_VITCO</name>
<gene>
    <name evidence="3" type="ORF">VICG_00763</name>
</gene>
<keyword evidence="1" id="KW-0240">DNA-directed RNA polymerase</keyword>
<dbReference type="InParanoid" id="L2GP98"/>
<dbReference type="HOGENOM" id="CLU_156029_0_0_1"/>
<dbReference type="OMA" id="IICAKID"/>
<dbReference type="AlphaFoldDB" id="L2GP98"/>
<sequence length="132" mass="14523">MGFEKVKMELGMSIRPKYLNDPSTSIFKQLCKHLLQYSYNLSGFPLSFTIEGVLPAGKILEDGSVYVDCLVSFYIFRVSPGDVLCSVNGNVCGIFSALVGNEENYTGDIIVKGVDRDKILGMKSAMEEESGF</sequence>
<reference evidence="4" key="1">
    <citation type="submission" date="2011-05" db="EMBL/GenBank/DDBJ databases">
        <title>The genome sequence of Vittaforma corneae strain ATCC 50505.</title>
        <authorList>
            <consortium name="The Broad Institute Genome Sequencing Platform"/>
            <person name="Cuomo C."/>
            <person name="Didier E."/>
            <person name="Bowers L."/>
            <person name="Young S.K."/>
            <person name="Zeng Q."/>
            <person name="Gargeya S."/>
            <person name="Fitzgerald M."/>
            <person name="Haas B."/>
            <person name="Abouelleil A."/>
            <person name="Alvarado L."/>
            <person name="Arachchi H.M."/>
            <person name="Berlin A."/>
            <person name="Chapman S.B."/>
            <person name="Gearin G."/>
            <person name="Goldberg J."/>
            <person name="Griggs A."/>
            <person name="Gujja S."/>
            <person name="Hansen M."/>
            <person name="Heiman D."/>
            <person name="Howarth C."/>
            <person name="Larimer J."/>
            <person name="Lui A."/>
            <person name="MacDonald P.J.P."/>
            <person name="McCowen C."/>
            <person name="Montmayeur A."/>
            <person name="Murphy C."/>
            <person name="Neiman D."/>
            <person name="Pearson M."/>
            <person name="Priest M."/>
            <person name="Roberts A."/>
            <person name="Saif S."/>
            <person name="Shea T."/>
            <person name="Sisk P."/>
            <person name="Stolte C."/>
            <person name="Sykes S."/>
            <person name="Wortman J."/>
            <person name="Nusbaum C."/>
            <person name="Birren B."/>
        </authorList>
    </citation>
    <scope>NUCLEOTIDE SEQUENCE [LARGE SCALE GENOMIC DNA]</scope>
    <source>
        <strain evidence="4">ATCC 50505</strain>
    </source>
</reference>
<dbReference type="GeneID" id="19881479"/>
<evidence type="ECO:0000256" key="1">
    <source>
        <dbReference type="ARBA" id="ARBA00022478"/>
    </source>
</evidence>
<dbReference type="GO" id="GO:0000428">
    <property type="term" value="C:DNA-directed RNA polymerase complex"/>
    <property type="evidence" value="ECO:0007669"/>
    <property type="project" value="UniProtKB-KW"/>
</dbReference>
<evidence type="ECO:0000313" key="3">
    <source>
        <dbReference type="EMBL" id="ELA42122.1"/>
    </source>
</evidence>
<dbReference type="Gene3D" id="3.30.1490.120">
    <property type="entry name" value="RNA polymerase Rpb7-like, N-terminal domain"/>
    <property type="match status" value="1"/>
</dbReference>
<dbReference type="InterPro" id="IPR036898">
    <property type="entry name" value="RNA_pol_Rpb7-like_N_sf"/>
</dbReference>
<organism evidence="3 4">
    <name type="scientific">Vittaforma corneae (strain ATCC 50505)</name>
    <name type="common">Microsporidian parasite</name>
    <name type="synonym">Nosema corneum</name>
    <dbReference type="NCBI Taxonomy" id="993615"/>
    <lineage>
        <taxon>Eukaryota</taxon>
        <taxon>Fungi</taxon>
        <taxon>Fungi incertae sedis</taxon>
        <taxon>Microsporidia</taxon>
        <taxon>Nosematidae</taxon>
        <taxon>Vittaforma</taxon>
    </lineage>
</organism>
<dbReference type="Proteomes" id="UP000011082">
    <property type="component" value="Unassembled WGS sequence"/>
</dbReference>
<keyword evidence="2" id="KW-0804">Transcription</keyword>